<evidence type="ECO:0000313" key="2">
    <source>
        <dbReference type="Proteomes" id="UP000477849"/>
    </source>
</evidence>
<keyword evidence="2" id="KW-1185">Reference proteome</keyword>
<dbReference type="AlphaFoldDB" id="A0A6M1S5D2"/>
<comment type="caution">
    <text evidence="1">The sequence shown here is derived from an EMBL/GenBank/DDBJ whole genome shotgun (WGS) entry which is preliminary data.</text>
</comment>
<dbReference type="RefSeq" id="WP_163903815.1">
    <property type="nucleotide sequence ID" value="NZ_CP048427.1"/>
</dbReference>
<protein>
    <submittedName>
        <fullName evidence="1">Uncharacterized protein</fullName>
    </submittedName>
</protein>
<dbReference type="Proteomes" id="UP000477849">
    <property type="component" value="Unassembled WGS sequence"/>
</dbReference>
<proteinExistence type="predicted"/>
<name>A0A6M1S5D2_9HYPH</name>
<dbReference type="EMBL" id="JAAKZH010000002">
    <property type="protein sequence ID" value="NGO63628.1"/>
    <property type="molecule type" value="Genomic_DNA"/>
</dbReference>
<gene>
    <name evidence="1" type="ORF">G6N76_08065</name>
</gene>
<evidence type="ECO:0000313" key="1">
    <source>
        <dbReference type="EMBL" id="NGO63628.1"/>
    </source>
</evidence>
<accession>A0A6M1S5D2</accession>
<reference evidence="1 2" key="1">
    <citation type="submission" date="2020-02" db="EMBL/GenBank/DDBJ databases">
        <title>Genome sequence of the type strain CCBAU10050 of Rhizobium daejeonense.</title>
        <authorList>
            <person name="Gao J."/>
            <person name="Sun J."/>
        </authorList>
    </citation>
    <scope>NUCLEOTIDE SEQUENCE [LARGE SCALE GENOMIC DNA]</scope>
    <source>
        <strain evidence="1 2">CCBAU10050</strain>
    </source>
</reference>
<organism evidence="1 2">
    <name type="scientific">Rhizobium daejeonense</name>
    <dbReference type="NCBI Taxonomy" id="240521"/>
    <lineage>
        <taxon>Bacteria</taxon>
        <taxon>Pseudomonadati</taxon>
        <taxon>Pseudomonadota</taxon>
        <taxon>Alphaproteobacteria</taxon>
        <taxon>Hyphomicrobiales</taxon>
        <taxon>Rhizobiaceae</taxon>
        <taxon>Rhizobium/Agrobacterium group</taxon>
        <taxon>Rhizobium</taxon>
    </lineage>
</organism>
<sequence>MLLIATGAALAGCTVTGAPKPPPQATLESIQPRGYASVAPTSGIEVGHLYFSGQGNRPKFVTGNGTVYNAMCYDDFLKTGALKEIDQHVIVEEPVRVVKKTVDASRTYGAALSTGELWRIGQVSADAGGKGSRVYTLENVRELTLTDAGAKLVMAKIGNECRALIKERKAHGSDVILVLNALRADKLTDVTNQYAGASAGAAVGGTVTTADGKTKVTGRGIGGTLEGRSDDTTEYSYVVVSINPDKI</sequence>